<dbReference type="OrthoDB" id="5294322at2"/>
<feature type="transmembrane region" description="Helical" evidence="1">
    <location>
        <begin position="97"/>
        <end position="116"/>
    </location>
</feature>
<keyword evidence="1" id="KW-0812">Transmembrane</keyword>
<gene>
    <name evidence="2" type="ORF">B9G79_13585</name>
</gene>
<keyword evidence="1" id="KW-1133">Transmembrane helix</keyword>
<feature type="transmembrane region" description="Helical" evidence="1">
    <location>
        <begin position="72"/>
        <end position="90"/>
    </location>
</feature>
<feature type="transmembrane region" description="Helical" evidence="1">
    <location>
        <begin position="42"/>
        <end position="60"/>
    </location>
</feature>
<name>A0A1Z3NAP7_BDEBC</name>
<sequence>MNYFTYKMIHLISLTLMFVSFGFMLVAVAIGEPAKKFRKFSYALHGVSWLALFASAYGLVETLGMGANFPNWGRAKTAIWVMLGIWAFIVRKKPQWTFTNMAVLSVLGSAAIWLAVAKPMF</sequence>
<dbReference type="Proteomes" id="UP000197003">
    <property type="component" value="Chromosome"/>
</dbReference>
<dbReference type="AlphaFoldDB" id="A0A1Z3NAP7"/>
<accession>A0A1Z3NAP7</accession>
<organism evidence="2 3">
    <name type="scientific">Bdellovibrio bacteriovorus</name>
    <dbReference type="NCBI Taxonomy" id="959"/>
    <lineage>
        <taxon>Bacteria</taxon>
        <taxon>Pseudomonadati</taxon>
        <taxon>Bdellovibrionota</taxon>
        <taxon>Bdellovibrionia</taxon>
        <taxon>Bdellovibrionales</taxon>
        <taxon>Pseudobdellovibrionaceae</taxon>
        <taxon>Bdellovibrio</taxon>
    </lineage>
</organism>
<keyword evidence="1" id="KW-0472">Membrane</keyword>
<evidence type="ECO:0008006" key="4">
    <source>
        <dbReference type="Google" id="ProtNLM"/>
    </source>
</evidence>
<proteinExistence type="predicted"/>
<feature type="transmembrane region" description="Helical" evidence="1">
    <location>
        <begin position="6"/>
        <end position="30"/>
    </location>
</feature>
<dbReference type="EMBL" id="CP020946">
    <property type="protein sequence ID" value="ASD64527.1"/>
    <property type="molecule type" value="Genomic_DNA"/>
</dbReference>
<evidence type="ECO:0000256" key="1">
    <source>
        <dbReference type="SAM" id="Phobius"/>
    </source>
</evidence>
<evidence type="ECO:0000313" key="2">
    <source>
        <dbReference type="EMBL" id="ASD64527.1"/>
    </source>
</evidence>
<evidence type="ECO:0000313" key="3">
    <source>
        <dbReference type="Proteomes" id="UP000197003"/>
    </source>
</evidence>
<dbReference type="RefSeq" id="WP_088565992.1">
    <property type="nucleotide sequence ID" value="NZ_CP020946.1"/>
</dbReference>
<protein>
    <recommendedName>
        <fullName evidence="4">Invasion protein</fullName>
    </recommendedName>
</protein>
<reference evidence="2 3" key="1">
    <citation type="submission" date="2017-04" db="EMBL/GenBank/DDBJ databases">
        <title>Whole genome sequence of Bdellovibrio bacteriovorus strain SSB218315.</title>
        <authorList>
            <person name="Oyedara O."/>
            <person name="Rodriguez-Perez M.A."/>
        </authorList>
    </citation>
    <scope>NUCLEOTIDE SEQUENCE [LARGE SCALE GENOMIC DNA]</scope>
    <source>
        <strain evidence="2 3">SSB218315</strain>
    </source>
</reference>